<gene>
    <name evidence="1" type="ORF">CPT03_03705</name>
</gene>
<accession>A0A2D1U208</accession>
<evidence type="ECO:0000313" key="2">
    <source>
        <dbReference type="Proteomes" id="UP000223749"/>
    </source>
</evidence>
<dbReference type="EMBL" id="CP024091">
    <property type="protein sequence ID" value="ATP55635.1"/>
    <property type="molecule type" value="Genomic_DNA"/>
</dbReference>
<dbReference type="OrthoDB" id="9761723at2"/>
<proteinExistence type="predicted"/>
<sequence>MRQFLKSTFLFLLPILVLGILEEFLLRHIPNDYELKSNYLKVHTSEIAVLFLGSSHAFYGINPAVVKEKSFNAAYVSQSLDLDDDILEKYDTNWKSLKFIVVPISYFSLYSSLRHNDESWRLKNYAIYCGIEATDDVFSHFEIFGQFEQNMDKLYLYYIKKNSLLTSSYLGWGEHKTMMDKVAFLNSGTIAAKRHTGINEEYFAKNKVVLERIISFAKQRNIKVLFYTPPAYKTYFEHLDVKQLNQTVHLMADLAAHYKNVTYVNLLKDNSFDISDFHDADHLNKLGAKKLSVMLDGVIQQINLQNK</sequence>
<keyword evidence="2" id="KW-1185">Reference proteome</keyword>
<dbReference type="SUPFAM" id="SSF52266">
    <property type="entry name" value="SGNH hydrolase"/>
    <property type="match status" value="1"/>
</dbReference>
<dbReference type="AlphaFoldDB" id="A0A2D1U208"/>
<reference evidence="1 2" key="1">
    <citation type="submission" date="2017-10" db="EMBL/GenBank/DDBJ databases">
        <title>Whole genome of Pedobacter ginsengisoli T01R-27 isolated from tomato rhizosphere.</title>
        <authorList>
            <person name="Weon H.-Y."/>
            <person name="Lee S.A."/>
            <person name="Sang M.K."/>
            <person name="Song J."/>
        </authorList>
    </citation>
    <scope>NUCLEOTIDE SEQUENCE [LARGE SCALE GENOMIC DNA]</scope>
    <source>
        <strain evidence="1 2">T01R-27</strain>
    </source>
</reference>
<dbReference type="InterPro" id="IPR011468">
    <property type="entry name" value="DUF1574"/>
</dbReference>
<dbReference type="RefSeq" id="WP_099437581.1">
    <property type="nucleotide sequence ID" value="NZ_CP024091.1"/>
</dbReference>
<dbReference type="KEGG" id="pgs:CPT03_03705"/>
<name>A0A2D1U208_9SPHI</name>
<dbReference type="InterPro" id="IPR036514">
    <property type="entry name" value="SGNH_hydro_sf"/>
</dbReference>
<organism evidence="1 2">
    <name type="scientific">Pedobacter ginsengisoli</name>
    <dbReference type="NCBI Taxonomy" id="363852"/>
    <lineage>
        <taxon>Bacteria</taxon>
        <taxon>Pseudomonadati</taxon>
        <taxon>Bacteroidota</taxon>
        <taxon>Sphingobacteriia</taxon>
        <taxon>Sphingobacteriales</taxon>
        <taxon>Sphingobacteriaceae</taxon>
        <taxon>Pedobacter</taxon>
    </lineage>
</organism>
<evidence type="ECO:0000313" key="1">
    <source>
        <dbReference type="EMBL" id="ATP55635.1"/>
    </source>
</evidence>
<dbReference type="Gene3D" id="3.40.50.1110">
    <property type="entry name" value="SGNH hydrolase"/>
    <property type="match status" value="1"/>
</dbReference>
<protein>
    <recommendedName>
        <fullName evidence="3">DUF1574 domain-containing protein</fullName>
    </recommendedName>
</protein>
<dbReference type="Proteomes" id="UP000223749">
    <property type="component" value="Chromosome"/>
</dbReference>
<dbReference type="Pfam" id="PF07611">
    <property type="entry name" value="DUF1574"/>
    <property type="match status" value="1"/>
</dbReference>
<dbReference type="GO" id="GO:0016788">
    <property type="term" value="F:hydrolase activity, acting on ester bonds"/>
    <property type="evidence" value="ECO:0007669"/>
    <property type="project" value="UniProtKB-ARBA"/>
</dbReference>
<evidence type="ECO:0008006" key="3">
    <source>
        <dbReference type="Google" id="ProtNLM"/>
    </source>
</evidence>